<dbReference type="Gene3D" id="3.30.70.260">
    <property type="match status" value="1"/>
</dbReference>
<dbReference type="GO" id="GO:0006014">
    <property type="term" value="P:D-ribose metabolic process"/>
    <property type="evidence" value="ECO:0007669"/>
    <property type="project" value="TreeGrafter"/>
</dbReference>
<dbReference type="InterPro" id="IPR037171">
    <property type="entry name" value="NagB/RpiA_transferase-like"/>
</dbReference>
<dbReference type="EMBL" id="CP157743">
    <property type="protein sequence ID" value="XBS22291.1"/>
    <property type="molecule type" value="Genomic_DNA"/>
</dbReference>
<dbReference type="EC" id="5.3.1.6" evidence="3"/>
<dbReference type="NCBIfam" id="NF001924">
    <property type="entry name" value="PRK00702.1"/>
    <property type="match status" value="1"/>
</dbReference>
<dbReference type="SUPFAM" id="SSF100950">
    <property type="entry name" value="NagB/RpiA/CoA transferase-like"/>
    <property type="match status" value="1"/>
</dbReference>
<evidence type="ECO:0000256" key="2">
    <source>
        <dbReference type="ARBA" id="ARBA00023235"/>
    </source>
</evidence>
<dbReference type="NCBIfam" id="TIGR00021">
    <property type="entry name" value="rpiA"/>
    <property type="match status" value="1"/>
</dbReference>
<feature type="binding site" evidence="3">
    <location>
        <begin position="25"/>
        <end position="28"/>
    </location>
    <ligand>
        <name>substrate</name>
    </ligand>
</feature>
<organism evidence="4 5">
    <name type="scientific">Methylomarinum roseum</name>
    <dbReference type="NCBI Taxonomy" id="3067653"/>
    <lineage>
        <taxon>Bacteria</taxon>
        <taxon>Pseudomonadati</taxon>
        <taxon>Pseudomonadota</taxon>
        <taxon>Gammaproteobacteria</taxon>
        <taxon>Methylococcales</taxon>
        <taxon>Methylococcaceae</taxon>
        <taxon>Methylomarinum</taxon>
    </lineage>
</organism>
<feature type="binding site" evidence="3">
    <location>
        <begin position="93"/>
        <end position="96"/>
    </location>
    <ligand>
        <name>substrate</name>
    </ligand>
</feature>
<dbReference type="GO" id="GO:0005829">
    <property type="term" value="C:cytosol"/>
    <property type="evidence" value="ECO:0007669"/>
    <property type="project" value="TreeGrafter"/>
</dbReference>
<dbReference type="FunFam" id="3.40.50.1360:FF:000001">
    <property type="entry name" value="Ribose-5-phosphate isomerase A"/>
    <property type="match status" value="1"/>
</dbReference>
<sequence>MNAKQRVAERAATFVSEGMVVGLGTGSTADYFIQALAELHREGMPFTTVSSSVVSQIKAHDLGLPSISLDQVTTVDLYVDGADEVSPDITLLKGQGADLVREKLLAKASRHFLVLVDESKLVRSIGQNFAIPIEVMPFAWRMVKTQLEVLGGQGDLRRIAGKDNLMISSHGSLILDMVFPDELDVATLNERLNAIPGVVEHGIFKNLANAVFLGVAGGVEERWADNGDEAS</sequence>
<evidence type="ECO:0000313" key="5">
    <source>
        <dbReference type="Proteomes" id="UP001225378"/>
    </source>
</evidence>
<evidence type="ECO:0000313" key="4">
    <source>
        <dbReference type="EMBL" id="XBS22291.1"/>
    </source>
</evidence>
<gene>
    <name evidence="3 4" type="primary">rpiA</name>
    <name evidence="4" type="ORF">Q9L42_009225</name>
</gene>
<dbReference type="InterPro" id="IPR004788">
    <property type="entry name" value="Ribose5P_isomerase_type_A"/>
</dbReference>
<dbReference type="GO" id="GO:0009052">
    <property type="term" value="P:pentose-phosphate shunt, non-oxidative branch"/>
    <property type="evidence" value="ECO:0007669"/>
    <property type="project" value="UniProtKB-UniRule"/>
</dbReference>
<dbReference type="Proteomes" id="UP001225378">
    <property type="component" value="Chromosome"/>
</dbReference>
<feature type="active site" description="Proton acceptor" evidence="3">
    <location>
        <position position="102"/>
    </location>
</feature>
<dbReference type="HAMAP" id="MF_00170">
    <property type="entry name" value="Rib_5P_isom_A"/>
    <property type="match status" value="1"/>
</dbReference>
<comment type="subunit">
    <text evidence="3">Homodimer.</text>
</comment>
<comment type="catalytic activity">
    <reaction evidence="1 3">
        <text>aldehydo-D-ribose 5-phosphate = D-ribulose 5-phosphate</text>
        <dbReference type="Rhea" id="RHEA:14657"/>
        <dbReference type="ChEBI" id="CHEBI:58121"/>
        <dbReference type="ChEBI" id="CHEBI:58273"/>
        <dbReference type="EC" id="5.3.1.6"/>
    </reaction>
</comment>
<evidence type="ECO:0000256" key="3">
    <source>
        <dbReference type="HAMAP-Rule" id="MF_00170"/>
    </source>
</evidence>
<comment type="pathway">
    <text evidence="3">Carbohydrate degradation; pentose phosphate pathway; D-ribose 5-phosphate from D-ribulose 5-phosphate (non-oxidative stage): step 1/1.</text>
</comment>
<accession>A0AAU7NZ27</accession>
<dbReference type="GO" id="GO:0004751">
    <property type="term" value="F:ribose-5-phosphate isomerase activity"/>
    <property type="evidence" value="ECO:0007669"/>
    <property type="project" value="UniProtKB-UniRule"/>
</dbReference>
<dbReference type="SUPFAM" id="SSF75445">
    <property type="entry name" value="D-ribose-5-phosphate isomerase (RpiA), lid domain"/>
    <property type="match status" value="1"/>
</dbReference>
<dbReference type="CDD" id="cd01398">
    <property type="entry name" value="RPI_A"/>
    <property type="match status" value="1"/>
</dbReference>
<feature type="binding site" evidence="3">
    <location>
        <begin position="80"/>
        <end position="83"/>
    </location>
    <ligand>
        <name>substrate</name>
    </ligand>
</feature>
<name>A0AAU7NZ27_9GAMM</name>
<dbReference type="InterPro" id="IPR020672">
    <property type="entry name" value="Ribose5P_isomerase_typA_subgr"/>
</dbReference>
<dbReference type="KEGG" id="mech:Q9L42_009225"/>
<dbReference type="AlphaFoldDB" id="A0AAU7NZ27"/>
<keyword evidence="5" id="KW-1185">Reference proteome</keyword>
<dbReference type="RefSeq" id="WP_305908733.1">
    <property type="nucleotide sequence ID" value="NZ_CP157743.1"/>
</dbReference>
<protein>
    <recommendedName>
        <fullName evidence="3">Ribose-5-phosphate isomerase A</fullName>
        <ecNumber evidence="3">5.3.1.6</ecNumber>
    </recommendedName>
    <alternativeName>
        <fullName evidence="3">Phosphoriboisomerase A</fullName>
        <shortName evidence="3">PRI</shortName>
    </alternativeName>
</protein>
<dbReference type="PANTHER" id="PTHR11934">
    <property type="entry name" value="RIBOSE-5-PHOSPHATE ISOMERASE"/>
    <property type="match status" value="1"/>
</dbReference>
<dbReference type="Gene3D" id="3.40.50.1360">
    <property type="match status" value="1"/>
</dbReference>
<keyword evidence="2 3" id="KW-0413">Isomerase</keyword>
<dbReference type="Pfam" id="PF06026">
    <property type="entry name" value="Rib_5-P_isom_A"/>
    <property type="match status" value="1"/>
</dbReference>
<comment type="similarity">
    <text evidence="3">Belongs to the ribose 5-phosphate isomerase family.</text>
</comment>
<comment type="function">
    <text evidence="3">Catalyzes the reversible conversion of ribose-5-phosphate to ribulose 5-phosphate.</text>
</comment>
<evidence type="ECO:0000256" key="1">
    <source>
        <dbReference type="ARBA" id="ARBA00001713"/>
    </source>
</evidence>
<feature type="binding site" evidence="3">
    <location>
        <position position="120"/>
    </location>
    <ligand>
        <name>substrate</name>
    </ligand>
</feature>
<dbReference type="PANTHER" id="PTHR11934:SF0">
    <property type="entry name" value="RIBOSE-5-PHOSPHATE ISOMERASE"/>
    <property type="match status" value="1"/>
</dbReference>
<proteinExistence type="inferred from homology"/>
<reference evidence="4 5" key="1">
    <citation type="journal article" date="2024" name="Microbiology">
        <title>Methylomarinum rosea sp. nov., a novel halophilic methanotrophic bacterium from the hypersaline Lake Elton.</title>
        <authorList>
            <person name="Suleimanov R.Z."/>
            <person name="Oshkin I.Y."/>
            <person name="Danilova O.V."/>
            <person name="Suzina N.E."/>
            <person name="Dedysh S.N."/>
        </authorList>
    </citation>
    <scope>NUCLEOTIDE SEQUENCE [LARGE SCALE GENOMIC DNA]</scope>
    <source>
        <strain evidence="4 5">Ch1-1</strain>
    </source>
</reference>